<dbReference type="RefSeq" id="WP_344706547.1">
    <property type="nucleotide sequence ID" value="NZ_BAABBQ010000001.1"/>
</dbReference>
<gene>
    <name evidence="2" type="ORF">GCM10022280_12750</name>
</gene>
<accession>A0ABP7SRZ4</accession>
<feature type="chain" id="PRO_5045352750" evidence="1">
    <location>
        <begin position="17"/>
        <end position="140"/>
    </location>
</feature>
<feature type="signal peptide" evidence="1">
    <location>
        <begin position="1"/>
        <end position="16"/>
    </location>
</feature>
<keyword evidence="3" id="KW-1185">Reference proteome</keyword>
<name>A0ABP7SRZ4_9SPHN</name>
<evidence type="ECO:0000313" key="3">
    <source>
        <dbReference type="Proteomes" id="UP001500235"/>
    </source>
</evidence>
<evidence type="ECO:0000256" key="1">
    <source>
        <dbReference type="SAM" id="SignalP"/>
    </source>
</evidence>
<dbReference type="Proteomes" id="UP001500235">
    <property type="component" value="Unassembled WGS sequence"/>
</dbReference>
<protein>
    <submittedName>
        <fullName evidence="2">Uncharacterized protein</fullName>
    </submittedName>
</protein>
<evidence type="ECO:0000313" key="2">
    <source>
        <dbReference type="EMBL" id="GAA4015457.1"/>
    </source>
</evidence>
<reference evidence="3" key="1">
    <citation type="journal article" date="2019" name="Int. J. Syst. Evol. Microbiol.">
        <title>The Global Catalogue of Microorganisms (GCM) 10K type strain sequencing project: providing services to taxonomists for standard genome sequencing and annotation.</title>
        <authorList>
            <consortium name="The Broad Institute Genomics Platform"/>
            <consortium name="The Broad Institute Genome Sequencing Center for Infectious Disease"/>
            <person name="Wu L."/>
            <person name="Ma J."/>
        </authorList>
    </citation>
    <scope>NUCLEOTIDE SEQUENCE [LARGE SCALE GENOMIC DNA]</scope>
    <source>
        <strain evidence="3">JCM 17563</strain>
    </source>
</reference>
<proteinExistence type="predicted"/>
<dbReference type="EMBL" id="BAABBQ010000001">
    <property type="protein sequence ID" value="GAA4015457.1"/>
    <property type="molecule type" value="Genomic_DNA"/>
</dbReference>
<comment type="caution">
    <text evidence="2">The sequence shown here is derived from an EMBL/GenBank/DDBJ whole genome shotgun (WGS) entry which is preliminary data.</text>
</comment>
<keyword evidence="1" id="KW-0732">Signal</keyword>
<sequence length="140" mass="14755">MILLFAALALQGTAPAATPTPADWRTRPLTAGAWTWRSSAQSSEALFSDSLGVQLIVRCTRATRQVSFSRPGAAPTAAIRIATTSSQRQLPPGQTVLSSDPLLDAIAFSRGRLLVDAAATMPLVVRAAPEPARAIEDCRS</sequence>
<organism evidence="2 3">
    <name type="scientific">Sphingomonas swuensis</name>
    <dbReference type="NCBI Taxonomy" id="977800"/>
    <lineage>
        <taxon>Bacteria</taxon>
        <taxon>Pseudomonadati</taxon>
        <taxon>Pseudomonadota</taxon>
        <taxon>Alphaproteobacteria</taxon>
        <taxon>Sphingomonadales</taxon>
        <taxon>Sphingomonadaceae</taxon>
        <taxon>Sphingomonas</taxon>
    </lineage>
</organism>